<evidence type="ECO:0000313" key="2">
    <source>
        <dbReference type="EMBL" id="MBZ2165494.1"/>
    </source>
</evidence>
<reference evidence="3" key="1">
    <citation type="journal article" date="2022" name="Microbiol. Resour. Announc.">
        <title>Draft Genome Sequence of a Methanogenic Archaeon from West Spitsbergen Permafrost.</title>
        <authorList>
            <person name="Trubitsyn V."/>
            <person name="Rivkina E."/>
            <person name="Shcherbakova V."/>
        </authorList>
    </citation>
    <scope>NUCLEOTIDE SEQUENCE [LARGE SCALE GENOMIC DNA]</scope>
    <source>
        <strain evidence="3">VT</strain>
    </source>
</reference>
<dbReference type="Pfam" id="PF17647">
    <property type="entry name" value="DUF5518"/>
    <property type="match status" value="1"/>
</dbReference>
<keyword evidence="1" id="KW-1133">Transmembrane helix</keyword>
<feature type="transmembrane region" description="Helical" evidence="1">
    <location>
        <begin position="12"/>
        <end position="38"/>
    </location>
</feature>
<dbReference type="RefSeq" id="WP_223791118.1">
    <property type="nucleotide sequence ID" value="NZ_JAIOUQ010000005.1"/>
</dbReference>
<keyword evidence="1" id="KW-0472">Membrane</keyword>
<dbReference type="AlphaFoldDB" id="A0A8T5UPC1"/>
<dbReference type="InterPro" id="IPR040493">
    <property type="entry name" value="DUF5518"/>
</dbReference>
<gene>
    <name evidence="2" type="ORF">K8N75_05505</name>
</gene>
<sequence length="127" mass="13166">MDWKIMGIGALINAALTIILSWIFLPLFFLGPIAGGFIASFLSKGYENYDEMDAKDGAVLGAISGIIGGLIIGLLLVLGVGDISAITGLISTKIGLILTGYIIIQLSVIMSFILGLLGGVLGVLVKK</sequence>
<dbReference type="Proteomes" id="UP000825933">
    <property type="component" value="Unassembled WGS sequence"/>
</dbReference>
<accession>A0A8T5UPC1</accession>
<dbReference type="EMBL" id="JAIOUQ010000005">
    <property type="protein sequence ID" value="MBZ2165494.1"/>
    <property type="molecule type" value="Genomic_DNA"/>
</dbReference>
<comment type="caution">
    <text evidence="2">The sequence shown here is derived from an EMBL/GenBank/DDBJ whole genome shotgun (WGS) entry which is preliminary data.</text>
</comment>
<organism evidence="2 3">
    <name type="scientific">Methanobacterium spitsbergense</name>
    <dbReference type="NCBI Taxonomy" id="2874285"/>
    <lineage>
        <taxon>Archaea</taxon>
        <taxon>Methanobacteriati</taxon>
        <taxon>Methanobacteriota</taxon>
        <taxon>Methanomada group</taxon>
        <taxon>Methanobacteria</taxon>
        <taxon>Methanobacteriales</taxon>
        <taxon>Methanobacteriaceae</taxon>
        <taxon>Methanobacterium</taxon>
    </lineage>
</organism>
<evidence type="ECO:0000256" key="1">
    <source>
        <dbReference type="SAM" id="Phobius"/>
    </source>
</evidence>
<feature type="transmembrane region" description="Helical" evidence="1">
    <location>
        <begin position="101"/>
        <end position="125"/>
    </location>
</feature>
<keyword evidence="3" id="KW-1185">Reference proteome</keyword>
<protein>
    <submittedName>
        <fullName evidence="2">DUF5518 domain-containing protein</fullName>
    </submittedName>
</protein>
<feature type="transmembrane region" description="Helical" evidence="1">
    <location>
        <begin position="58"/>
        <end position="80"/>
    </location>
</feature>
<keyword evidence="1" id="KW-0812">Transmembrane</keyword>
<name>A0A8T5UPC1_9EURY</name>
<evidence type="ECO:0000313" key="3">
    <source>
        <dbReference type="Proteomes" id="UP000825933"/>
    </source>
</evidence>
<proteinExistence type="predicted"/>